<dbReference type="GO" id="GO:0010587">
    <property type="term" value="P:miRNA catabolic process"/>
    <property type="evidence" value="ECO:0007669"/>
    <property type="project" value="TreeGrafter"/>
</dbReference>
<evidence type="ECO:0000313" key="3">
    <source>
        <dbReference type="Proteomes" id="UP001168821"/>
    </source>
</evidence>
<dbReference type="GO" id="GO:0000932">
    <property type="term" value="C:P-body"/>
    <property type="evidence" value="ECO:0007669"/>
    <property type="project" value="TreeGrafter"/>
</dbReference>
<dbReference type="Proteomes" id="UP001168821">
    <property type="component" value="Unassembled WGS sequence"/>
</dbReference>
<dbReference type="SUPFAM" id="SSF50249">
    <property type="entry name" value="Nucleic acid-binding proteins"/>
    <property type="match status" value="2"/>
</dbReference>
<dbReference type="GO" id="GO:0000175">
    <property type="term" value="F:3'-5'-RNA exonuclease activity"/>
    <property type="evidence" value="ECO:0007669"/>
    <property type="project" value="TreeGrafter"/>
</dbReference>
<dbReference type="PANTHER" id="PTHR23355:SF9">
    <property type="entry name" value="DIS3-LIKE EXONUCLEASE 2"/>
    <property type="match status" value="1"/>
</dbReference>
<dbReference type="Pfam" id="PF17849">
    <property type="entry name" value="OB_Dis3"/>
    <property type="match status" value="1"/>
</dbReference>
<dbReference type="Gene3D" id="2.40.50.140">
    <property type="entry name" value="Nucleic acid-binding proteins"/>
    <property type="match status" value="1"/>
</dbReference>
<gene>
    <name evidence="2" type="ORF">Zmor_024535</name>
</gene>
<reference evidence="2" key="1">
    <citation type="journal article" date="2023" name="G3 (Bethesda)">
        <title>Whole genome assemblies of Zophobas morio and Tenebrio molitor.</title>
        <authorList>
            <person name="Kaur S."/>
            <person name="Stinson S.A."/>
            <person name="diCenzo G.C."/>
        </authorList>
    </citation>
    <scope>NUCLEOTIDE SEQUENCE</scope>
    <source>
        <strain evidence="2">QUZm001</strain>
    </source>
</reference>
<dbReference type="GO" id="GO:0006402">
    <property type="term" value="P:mRNA catabolic process"/>
    <property type="evidence" value="ECO:0007669"/>
    <property type="project" value="TreeGrafter"/>
</dbReference>
<dbReference type="PANTHER" id="PTHR23355">
    <property type="entry name" value="RIBONUCLEASE"/>
    <property type="match status" value="1"/>
</dbReference>
<keyword evidence="3" id="KW-1185">Reference proteome</keyword>
<dbReference type="GO" id="GO:0003723">
    <property type="term" value="F:RNA binding"/>
    <property type="evidence" value="ECO:0007669"/>
    <property type="project" value="InterPro"/>
</dbReference>
<dbReference type="AlphaFoldDB" id="A0AA38I0S4"/>
<dbReference type="Pfam" id="PF00773">
    <property type="entry name" value="RNB"/>
    <property type="match status" value="1"/>
</dbReference>
<organism evidence="2 3">
    <name type="scientific">Zophobas morio</name>
    <dbReference type="NCBI Taxonomy" id="2755281"/>
    <lineage>
        <taxon>Eukaryota</taxon>
        <taxon>Metazoa</taxon>
        <taxon>Ecdysozoa</taxon>
        <taxon>Arthropoda</taxon>
        <taxon>Hexapoda</taxon>
        <taxon>Insecta</taxon>
        <taxon>Pterygota</taxon>
        <taxon>Neoptera</taxon>
        <taxon>Endopterygota</taxon>
        <taxon>Coleoptera</taxon>
        <taxon>Polyphaga</taxon>
        <taxon>Cucujiformia</taxon>
        <taxon>Tenebrionidae</taxon>
        <taxon>Zophobas</taxon>
    </lineage>
</organism>
<name>A0AA38I0S4_9CUCU</name>
<dbReference type="InterPro" id="IPR050180">
    <property type="entry name" value="RNR_Ribonuclease"/>
</dbReference>
<dbReference type="InterPro" id="IPR041505">
    <property type="entry name" value="Dis3_CSD2"/>
</dbReference>
<protein>
    <recommendedName>
        <fullName evidence="1">RNB domain-containing protein</fullName>
    </recommendedName>
</protein>
<dbReference type="EMBL" id="JALNTZ010000007">
    <property type="protein sequence ID" value="KAJ3646980.1"/>
    <property type="molecule type" value="Genomic_DNA"/>
</dbReference>
<sequence>MGYARTSKPYQLVACFMTVKYKMTHFAKQKKKIQEETEKHDESNNKKSGLAQCYPNYISREEANNGLRTGHFIKGILRINPNFTKQSYVTTENSSGPCYVISSFIDRNRALDGDEVILQMEENNSENQKGPQVVFISKKVQSRLAVGFLTPVENNTNFALFSPRDKRVPKMSIHKSQWPKNFDLHPEHFKDVLCVAQIWKWIKIKRAQGNIIEVLGVSGNLKCENLAILKEFCLTAYCGIGLSSHFLPDLPREDLRMKCVFTIDNSGTRDMDDALSWHELPNGNYEIGVHISDVSHYLKEGTALDETVKTKATSVYLVNASYNMLPDDLCSLCSLEPNKERLTFSIFYETTRDGIVLRKRGAKSVINSCAELTYTHAQMLLDAPNTIFDRNSLPPIYHGFTPQDLSKAVNALQKVALQCKEERRRKYGLRKQSPSVTFRLDQVTGEPIELVKQAYIASQQLVEELMLLTNVTVAERVYHYFPQLTLLRVHEPPNIAKITRLKKNLQSLGIHIEVSSSKKIQESIDKYNIDDAFAVVLNRLVGKCMHKKKYICSGTSKNASFEHFSLGFPIYTHFTSPIRRYADIVTHRLLATSLQYRKHFRLKVPEISDIANICNGQELRAEKAADASFDLYLAHFVESHQPFIEEAVVYNVKKDCFDVVVFRTGRSLRVYANTFDETWEWKSDKVVVEGNAKAMWKMSIGFPETSLVVDVFSVVKVKLTKATRSNRLKANLCRP</sequence>
<dbReference type="PROSITE" id="PS01175">
    <property type="entry name" value="RIBONUCLEASE_II"/>
    <property type="match status" value="1"/>
</dbReference>
<dbReference type="InterPro" id="IPR022966">
    <property type="entry name" value="RNase_II/R_CS"/>
</dbReference>
<dbReference type="Gene3D" id="2.40.50.700">
    <property type="match status" value="1"/>
</dbReference>
<feature type="domain" description="RNB" evidence="1">
    <location>
        <begin position="252"/>
        <end position="596"/>
    </location>
</feature>
<dbReference type="InterPro" id="IPR012340">
    <property type="entry name" value="NA-bd_OB-fold"/>
</dbReference>
<evidence type="ECO:0000313" key="2">
    <source>
        <dbReference type="EMBL" id="KAJ3646980.1"/>
    </source>
</evidence>
<comment type="caution">
    <text evidence="2">The sequence shown here is derived from an EMBL/GenBank/DDBJ whole genome shotgun (WGS) entry which is preliminary data.</text>
</comment>
<dbReference type="Gene3D" id="2.40.50.690">
    <property type="match status" value="1"/>
</dbReference>
<proteinExistence type="predicted"/>
<dbReference type="SMART" id="SM00955">
    <property type="entry name" value="RNB"/>
    <property type="match status" value="1"/>
</dbReference>
<evidence type="ECO:0000259" key="1">
    <source>
        <dbReference type="SMART" id="SM00955"/>
    </source>
</evidence>
<dbReference type="InterPro" id="IPR001900">
    <property type="entry name" value="RNase_II/R"/>
</dbReference>
<accession>A0AA38I0S4</accession>